<evidence type="ECO:0000256" key="1">
    <source>
        <dbReference type="SAM" id="MobiDB-lite"/>
    </source>
</evidence>
<evidence type="ECO:0000313" key="4">
    <source>
        <dbReference type="EMBL" id="KAF9528496.1"/>
    </source>
</evidence>
<keyword evidence="2" id="KW-0472">Membrane</keyword>
<evidence type="ECO:0000313" key="5">
    <source>
        <dbReference type="Proteomes" id="UP000807306"/>
    </source>
</evidence>
<dbReference type="Proteomes" id="UP000807306">
    <property type="component" value="Unassembled WGS sequence"/>
</dbReference>
<gene>
    <name evidence="4" type="ORF">CPB83DRAFT_312750</name>
</gene>
<keyword evidence="5" id="KW-1185">Reference proteome</keyword>
<dbReference type="EMBL" id="MU157852">
    <property type="protein sequence ID" value="KAF9528496.1"/>
    <property type="molecule type" value="Genomic_DNA"/>
</dbReference>
<evidence type="ECO:0000256" key="3">
    <source>
        <dbReference type="SAM" id="SignalP"/>
    </source>
</evidence>
<organism evidence="4 5">
    <name type="scientific">Crepidotus variabilis</name>
    <dbReference type="NCBI Taxonomy" id="179855"/>
    <lineage>
        <taxon>Eukaryota</taxon>
        <taxon>Fungi</taxon>
        <taxon>Dikarya</taxon>
        <taxon>Basidiomycota</taxon>
        <taxon>Agaricomycotina</taxon>
        <taxon>Agaricomycetes</taxon>
        <taxon>Agaricomycetidae</taxon>
        <taxon>Agaricales</taxon>
        <taxon>Agaricineae</taxon>
        <taxon>Crepidotaceae</taxon>
        <taxon>Crepidotus</taxon>
    </lineage>
</organism>
<dbReference type="AlphaFoldDB" id="A0A9P6JPS9"/>
<keyword evidence="2" id="KW-0812">Transmembrane</keyword>
<keyword evidence="2" id="KW-1133">Transmembrane helix</keyword>
<evidence type="ECO:0000256" key="2">
    <source>
        <dbReference type="SAM" id="Phobius"/>
    </source>
</evidence>
<feature type="chain" id="PRO_5040164637" evidence="3">
    <location>
        <begin position="22"/>
        <end position="118"/>
    </location>
</feature>
<feature type="signal peptide" evidence="3">
    <location>
        <begin position="1"/>
        <end position="21"/>
    </location>
</feature>
<proteinExistence type="predicted"/>
<reference evidence="4" key="1">
    <citation type="submission" date="2020-11" db="EMBL/GenBank/DDBJ databases">
        <authorList>
            <consortium name="DOE Joint Genome Institute"/>
            <person name="Ahrendt S."/>
            <person name="Riley R."/>
            <person name="Andreopoulos W."/>
            <person name="Labutti K."/>
            <person name="Pangilinan J."/>
            <person name="Ruiz-Duenas F.J."/>
            <person name="Barrasa J.M."/>
            <person name="Sanchez-Garcia M."/>
            <person name="Camarero S."/>
            <person name="Miyauchi S."/>
            <person name="Serrano A."/>
            <person name="Linde D."/>
            <person name="Babiker R."/>
            <person name="Drula E."/>
            <person name="Ayuso-Fernandez I."/>
            <person name="Pacheco R."/>
            <person name="Padilla G."/>
            <person name="Ferreira P."/>
            <person name="Barriuso J."/>
            <person name="Kellner H."/>
            <person name="Castanera R."/>
            <person name="Alfaro M."/>
            <person name="Ramirez L."/>
            <person name="Pisabarro A.G."/>
            <person name="Kuo A."/>
            <person name="Tritt A."/>
            <person name="Lipzen A."/>
            <person name="He G."/>
            <person name="Yan M."/>
            <person name="Ng V."/>
            <person name="Cullen D."/>
            <person name="Martin F."/>
            <person name="Rosso M.-N."/>
            <person name="Henrissat B."/>
            <person name="Hibbett D."/>
            <person name="Martinez A.T."/>
            <person name="Grigoriev I.V."/>
        </authorList>
    </citation>
    <scope>NUCLEOTIDE SEQUENCE</scope>
    <source>
        <strain evidence="4">CBS 506.95</strain>
    </source>
</reference>
<protein>
    <submittedName>
        <fullName evidence="4">Uncharacterized protein</fullName>
    </submittedName>
</protein>
<name>A0A9P6JPS9_9AGAR</name>
<feature type="transmembrane region" description="Helical" evidence="2">
    <location>
        <begin position="58"/>
        <end position="82"/>
    </location>
</feature>
<comment type="caution">
    <text evidence="4">The sequence shown here is derived from an EMBL/GenBank/DDBJ whole genome shotgun (WGS) entry which is preliminary data.</text>
</comment>
<accession>A0A9P6JPS9</accession>
<sequence length="118" mass="12775">MSSPTLLLLAVLASALPGSWGVFIIQQSTKCIDSATNQQVTCPPEDPAVVSARNHRRIVIICSTLGGIGFLILVASALTYWIQSRKSKHFDEETLPDDMSTANGYKPVSAKLPSDERM</sequence>
<keyword evidence="3" id="KW-0732">Signal</keyword>
<feature type="region of interest" description="Disordered" evidence="1">
    <location>
        <begin position="90"/>
        <end position="118"/>
    </location>
</feature>